<dbReference type="KEGG" id="pshq:F3W81_03180"/>
<dbReference type="RefSeq" id="WP_193082227.1">
    <property type="nucleotide sequence ID" value="NZ_CP045201.1"/>
</dbReference>
<name>A0A7L9WHP7_9RHOB</name>
<dbReference type="AlphaFoldDB" id="A0A7L9WHP7"/>
<sequence>MVAELTESPKGIYPPLASVLSAFGTLVTPVRIERAADPRKLRSTCDILALF</sequence>
<accession>A0A7L9WHP7</accession>
<organism evidence="1 2">
    <name type="scientific">Pseudooceanicola spongiae</name>
    <dbReference type="NCBI Taxonomy" id="2613965"/>
    <lineage>
        <taxon>Bacteria</taxon>
        <taxon>Pseudomonadati</taxon>
        <taxon>Pseudomonadota</taxon>
        <taxon>Alphaproteobacteria</taxon>
        <taxon>Rhodobacterales</taxon>
        <taxon>Paracoccaceae</taxon>
        <taxon>Pseudooceanicola</taxon>
    </lineage>
</organism>
<proteinExistence type="predicted"/>
<keyword evidence="2" id="KW-1185">Reference proteome</keyword>
<protein>
    <submittedName>
        <fullName evidence="1">Uncharacterized protein</fullName>
    </submittedName>
</protein>
<evidence type="ECO:0000313" key="1">
    <source>
        <dbReference type="EMBL" id="QOL79911.1"/>
    </source>
</evidence>
<reference evidence="1 2" key="1">
    <citation type="submission" date="2019-10" db="EMBL/GenBank/DDBJ databases">
        <title>Pseudopuniceibacterium sp. HQ09 islated from Antarctica.</title>
        <authorList>
            <person name="Liao L."/>
            <person name="Su S."/>
            <person name="Chen B."/>
            <person name="Yu Y."/>
        </authorList>
    </citation>
    <scope>NUCLEOTIDE SEQUENCE [LARGE SCALE GENOMIC DNA]</scope>
    <source>
        <strain evidence="1 2">HQ09</strain>
    </source>
</reference>
<dbReference type="Proteomes" id="UP000594118">
    <property type="component" value="Chromosome"/>
</dbReference>
<dbReference type="EMBL" id="CP045201">
    <property type="protein sequence ID" value="QOL79911.1"/>
    <property type="molecule type" value="Genomic_DNA"/>
</dbReference>
<evidence type="ECO:0000313" key="2">
    <source>
        <dbReference type="Proteomes" id="UP000594118"/>
    </source>
</evidence>
<gene>
    <name evidence="1" type="ORF">F3W81_03180</name>
</gene>